<keyword evidence="1" id="KW-1185">Reference proteome</keyword>
<proteinExistence type="predicted"/>
<dbReference type="WBParaSite" id="nRc.2.0.1.t12249-RA">
    <property type="protein sequence ID" value="nRc.2.0.1.t12249-RA"/>
    <property type="gene ID" value="nRc.2.0.1.g12249"/>
</dbReference>
<reference evidence="2" key="1">
    <citation type="submission" date="2022-11" db="UniProtKB">
        <authorList>
            <consortium name="WormBaseParasite"/>
        </authorList>
    </citation>
    <scope>IDENTIFICATION</scope>
</reference>
<accession>A0A915IDH2</accession>
<organism evidence="1 2">
    <name type="scientific">Romanomermis culicivorax</name>
    <name type="common">Nematode worm</name>
    <dbReference type="NCBI Taxonomy" id="13658"/>
    <lineage>
        <taxon>Eukaryota</taxon>
        <taxon>Metazoa</taxon>
        <taxon>Ecdysozoa</taxon>
        <taxon>Nematoda</taxon>
        <taxon>Enoplea</taxon>
        <taxon>Dorylaimia</taxon>
        <taxon>Mermithida</taxon>
        <taxon>Mermithoidea</taxon>
        <taxon>Mermithidae</taxon>
        <taxon>Romanomermis</taxon>
    </lineage>
</organism>
<evidence type="ECO:0000313" key="2">
    <source>
        <dbReference type="WBParaSite" id="nRc.2.0.1.t12249-RA"/>
    </source>
</evidence>
<evidence type="ECO:0000313" key="1">
    <source>
        <dbReference type="Proteomes" id="UP000887565"/>
    </source>
</evidence>
<protein>
    <submittedName>
        <fullName evidence="2">Uncharacterized protein</fullName>
    </submittedName>
</protein>
<sequence>MEALKNLPKAVFKAPLPPLPLMDVEPATSSATLLLPTAMSQPPTAQMSAMTTTTTNSLHCITLAMPCHPPHINPSLEFFMPHTLHEMVLINFFGHLGVRVTMAIHIRATNASLALYQYFREHYCLSYQEQQPPVPHDVSTLTLRYVAGLCAEELGIIDAMHATHLVLFL</sequence>
<dbReference type="Proteomes" id="UP000887565">
    <property type="component" value="Unplaced"/>
</dbReference>
<name>A0A915IDH2_ROMCU</name>
<dbReference type="AlphaFoldDB" id="A0A915IDH2"/>